<dbReference type="Proteomes" id="UP001149090">
    <property type="component" value="Unassembled WGS sequence"/>
</dbReference>
<keyword evidence="2" id="KW-0808">Transferase</keyword>
<dbReference type="InterPro" id="IPR001245">
    <property type="entry name" value="Ser-Thr/Tyr_kinase_cat_dom"/>
</dbReference>
<dbReference type="InterPro" id="IPR051681">
    <property type="entry name" value="Ser/Thr_Kinases-Pseudokinases"/>
</dbReference>
<dbReference type="PROSITE" id="PS50011">
    <property type="entry name" value="PROTEIN_KINASE_DOM"/>
    <property type="match status" value="1"/>
</dbReference>
<dbReference type="InterPro" id="IPR008271">
    <property type="entry name" value="Ser/Thr_kinase_AS"/>
</dbReference>
<dbReference type="EMBL" id="JAPDFW010000053">
    <property type="protein sequence ID" value="KAJ5078488.1"/>
    <property type="molecule type" value="Genomic_DNA"/>
</dbReference>
<dbReference type="PIRSF" id="PIRSF000654">
    <property type="entry name" value="Integrin-linked_kinase"/>
    <property type="match status" value="1"/>
</dbReference>
<accession>A0A9Q0LW22</accession>
<proteinExistence type="predicted"/>
<dbReference type="AlphaFoldDB" id="A0A9Q0LW22"/>
<dbReference type="OrthoDB" id="98077at2759"/>
<dbReference type="SUPFAM" id="SSF56112">
    <property type="entry name" value="Protein kinase-like (PK-like)"/>
    <property type="match status" value="1"/>
</dbReference>
<dbReference type="GO" id="GO:0004674">
    <property type="term" value="F:protein serine/threonine kinase activity"/>
    <property type="evidence" value="ECO:0007669"/>
    <property type="project" value="TreeGrafter"/>
</dbReference>
<dbReference type="PANTHER" id="PTHR44329">
    <property type="entry name" value="SERINE/THREONINE-PROTEIN KINASE TNNI3K-RELATED"/>
    <property type="match status" value="1"/>
</dbReference>
<keyword evidence="2" id="KW-0418">Kinase</keyword>
<dbReference type="InterPro" id="IPR000719">
    <property type="entry name" value="Prot_kinase_dom"/>
</dbReference>
<dbReference type="PRINTS" id="PR00109">
    <property type="entry name" value="TYRKINASE"/>
</dbReference>
<evidence type="ECO:0000313" key="3">
    <source>
        <dbReference type="Proteomes" id="UP001149090"/>
    </source>
</evidence>
<sequence>MEKNYYIQPKDIQIDEIYKRGATGKIYAGTFKNQKVVIKIFERSCKEFRNEILILTHLQNKAHHENIVEMIGYHETSNGKQFLELSHSLESTNFIVLEFVSGGSLFDKYHQLRTKKQKISEEKITQYAKDIASGMKFIHELNIIHCDLKSWNLLITEDDRIQICDFGFAISNQKIEQNFDEQNTSLFGCWNPPESLNNFQQNQFTQKTDVFHYGLLLFEMVSLQQPNSFYSKLKKFYQSEKNQNNVLFDLVSNDAGSCNKEILQIMVQCFQKDPEKRPTFEDIVNKFN</sequence>
<feature type="domain" description="Protein kinase" evidence="1">
    <location>
        <begin position="12"/>
        <end position="288"/>
    </location>
</feature>
<dbReference type="PROSITE" id="PS00108">
    <property type="entry name" value="PROTEIN_KINASE_ST"/>
    <property type="match status" value="1"/>
</dbReference>
<dbReference type="OMA" id="AHHENIV"/>
<dbReference type="SMART" id="SM00220">
    <property type="entry name" value="S_TKc"/>
    <property type="match status" value="1"/>
</dbReference>
<gene>
    <name evidence="2" type="ORF">M0811_04813</name>
</gene>
<comment type="caution">
    <text evidence="2">The sequence shown here is derived from an EMBL/GenBank/DDBJ whole genome shotgun (WGS) entry which is preliminary data.</text>
</comment>
<dbReference type="Gene3D" id="3.30.200.20">
    <property type="entry name" value="Phosphorylase Kinase, domain 1"/>
    <property type="match status" value="1"/>
</dbReference>
<dbReference type="GO" id="GO:0005524">
    <property type="term" value="F:ATP binding"/>
    <property type="evidence" value="ECO:0007669"/>
    <property type="project" value="InterPro"/>
</dbReference>
<evidence type="ECO:0000313" key="2">
    <source>
        <dbReference type="EMBL" id="KAJ5078488.1"/>
    </source>
</evidence>
<dbReference type="Pfam" id="PF07714">
    <property type="entry name" value="PK_Tyr_Ser-Thr"/>
    <property type="match status" value="1"/>
</dbReference>
<reference evidence="2" key="1">
    <citation type="submission" date="2022-10" db="EMBL/GenBank/DDBJ databases">
        <title>Novel sulphate-reducing endosymbionts in the free-living metamonad Anaeramoeba.</title>
        <authorList>
            <person name="Jerlstrom-Hultqvist J."/>
            <person name="Cepicka I."/>
            <person name="Gallot-Lavallee L."/>
            <person name="Salas-Leiva D."/>
            <person name="Curtis B.A."/>
            <person name="Zahonova K."/>
            <person name="Pipaliya S."/>
            <person name="Dacks J."/>
            <person name="Roger A.J."/>
        </authorList>
    </citation>
    <scope>NUCLEOTIDE SEQUENCE</scope>
    <source>
        <strain evidence="2">BMAN</strain>
    </source>
</reference>
<keyword evidence="3" id="KW-1185">Reference proteome</keyword>
<protein>
    <submittedName>
        <fullName evidence="2">Sterile20-like kinase isoform b-related</fullName>
    </submittedName>
</protein>
<name>A0A9Q0LW22_ANAIG</name>
<evidence type="ECO:0000259" key="1">
    <source>
        <dbReference type="PROSITE" id="PS50011"/>
    </source>
</evidence>
<dbReference type="InterPro" id="IPR011009">
    <property type="entry name" value="Kinase-like_dom_sf"/>
</dbReference>
<dbReference type="Gene3D" id="1.10.510.10">
    <property type="entry name" value="Transferase(Phosphotransferase) domain 1"/>
    <property type="match status" value="1"/>
</dbReference>
<organism evidence="2 3">
    <name type="scientific">Anaeramoeba ignava</name>
    <name type="common">Anaerobic marine amoeba</name>
    <dbReference type="NCBI Taxonomy" id="1746090"/>
    <lineage>
        <taxon>Eukaryota</taxon>
        <taxon>Metamonada</taxon>
        <taxon>Anaeramoebidae</taxon>
        <taxon>Anaeramoeba</taxon>
    </lineage>
</organism>